<dbReference type="STRING" id="408657.SAMN04487995_0753"/>
<dbReference type="InterPro" id="IPR029045">
    <property type="entry name" value="ClpP/crotonase-like_dom_sf"/>
</dbReference>
<keyword evidence="3" id="KW-1185">Reference proteome</keyword>
<gene>
    <name evidence="2" type="ORF">SAMN04487995_0753</name>
</gene>
<proteinExistence type="predicted"/>
<dbReference type="EMBL" id="FNXY01000001">
    <property type="protein sequence ID" value="SEI44054.1"/>
    <property type="molecule type" value="Genomic_DNA"/>
</dbReference>
<feature type="domain" description="Tail specific protease" evidence="1">
    <location>
        <begin position="239"/>
        <end position="449"/>
    </location>
</feature>
<organism evidence="2 3">
    <name type="scientific">Dyadobacter koreensis</name>
    <dbReference type="NCBI Taxonomy" id="408657"/>
    <lineage>
        <taxon>Bacteria</taxon>
        <taxon>Pseudomonadati</taxon>
        <taxon>Bacteroidota</taxon>
        <taxon>Cytophagia</taxon>
        <taxon>Cytophagales</taxon>
        <taxon>Spirosomataceae</taxon>
        <taxon>Dyadobacter</taxon>
    </lineage>
</organism>
<dbReference type="OrthoDB" id="5480566at2"/>
<accession>A0A1H6QSY7</accession>
<sequence>MKIVILIILIVAAFSDCRAQKLKTMGREQAIKDLQIIKKSVEEIHPGLDRFGQKAGFDARYDSIASVLSRRDSVSDREFFRIVNPLVSAIRCGHVKFLPPFKDFPFYFDDKDVLPLIVRFDENKKLLIVRASDNRLKGRYIEEINGRPITEILRILAENMFVDGDGQTAADAQIEQYFSAWYSDFIHNSASFQVTLRDGSQNYEKLDLHGISINAWKKLDQEVALLVKKNELTFVNDSTAFLRVASFMPQHSNQEFLKFLSSSFDAISKKPIQNLIIDLRGNEGGNDKLGKELYSHIARSDFRYYDRIELQIKRKKDITYRRLAYFPRFVGIASFLLKKKEGKILWTYHQNLGNHKPKRNAYQGKISFLVDGLSFSVTSEFLAVARSENRGEFIGEESGGAYSGDNSGAFIILKLPSCGFDIGIPLAAYYSAARPAANPARGILPDIEIRQTASDLLENQDTVLKSVLQNKGLQSQQIPLLIK</sequence>
<protein>
    <submittedName>
        <fullName evidence="2">Peptidase family S41</fullName>
    </submittedName>
</protein>
<dbReference type="InterPro" id="IPR005151">
    <property type="entry name" value="Tail-specific_protease"/>
</dbReference>
<reference evidence="2 3" key="1">
    <citation type="submission" date="2016-10" db="EMBL/GenBank/DDBJ databases">
        <authorList>
            <person name="de Groot N.N."/>
        </authorList>
    </citation>
    <scope>NUCLEOTIDE SEQUENCE [LARGE SCALE GENOMIC DNA]</scope>
    <source>
        <strain evidence="2 3">DSM 19938</strain>
    </source>
</reference>
<dbReference type="AlphaFoldDB" id="A0A1H6QSY7"/>
<evidence type="ECO:0000313" key="3">
    <source>
        <dbReference type="Proteomes" id="UP000199532"/>
    </source>
</evidence>
<name>A0A1H6QSY7_9BACT</name>
<dbReference type="GO" id="GO:0008236">
    <property type="term" value="F:serine-type peptidase activity"/>
    <property type="evidence" value="ECO:0007669"/>
    <property type="project" value="InterPro"/>
</dbReference>
<dbReference type="Gene3D" id="3.90.226.10">
    <property type="entry name" value="2-enoyl-CoA Hydratase, Chain A, domain 1"/>
    <property type="match status" value="1"/>
</dbReference>
<dbReference type="GO" id="GO:0006508">
    <property type="term" value="P:proteolysis"/>
    <property type="evidence" value="ECO:0007669"/>
    <property type="project" value="InterPro"/>
</dbReference>
<evidence type="ECO:0000313" key="2">
    <source>
        <dbReference type="EMBL" id="SEI44054.1"/>
    </source>
</evidence>
<dbReference type="RefSeq" id="WP_090332033.1">
    <property type="nucleotide sequence ID" value="NZ_FNXY01000001.1"/>
</dbReference>
<evidence type="ECO:0000259" key="1">
    <source>
        <dbReference type="Pfam" id="PF03572"/>
    </source>
</evidence>
<dbReference type="Proteomes" id="UP000199532">
    <property type="component" value="Unassembled WGS sequence"/>
</dbReference>
<dbReference type="Pfam" id="PF03572">
    <property type="entry name" value="Peptidase_S41"/>
    <property type="match status" value="1"/>
</dbReference>
<dbReference type="SUPFAM" id="SSF52096">
    <property type="entry name" value="ClpP/crotonase"/>
    <property type="match status" value="1"/>
</dbReference>